<dbReference type="InterPro" id="IPR046838">
    <property type="entry name" value="BrxL_N"/>
</dbReference>
<dbReference type="AlphaFoldDB" id="A0A6C0VMQ1"/>
<dbReference type="InterPro" id="IPR014061">
    <property type="entry name" value="BrxL-like"/>
</dbReference>
<evidence type="ECO:0000259" key="1">
    <source>
        <dbReference type="Pfam" id="PF20442"/>
    </source>
</evidence>
<gene>
    <name evidence="2" type="primary">brxL</name>
    <name evidence="2" type="ORF">FQU78_05780</name>
</gene>
<dbReference type="GO" id="GO:0008233">
    <property type="term" value="F:peptidase activity"/>
    <property type="evidence" value="ECO:0007669"/>
    <property type="project" value="UniProtKB-KW"/>
</dbReference>
<evidence type="ECO:0000313" key="2">
    <source>
        <dbReference type="EMBL" id="QIB92750.1"/>
    </source>
</evidence>
<organism evidence="2 3">
    <name type="scientific">Methanosarcina mazei</name>
    <name type="common">Methanosarcina frisia</name>
    <dbReference type="NCBI Taxonomy" id="2209"/>
    <lineage>
        <taxon>Archaea</taxon>
        <taxon>Methanobacteriati</taxon>
        <taxon>Methanobacteriota</taxon>
        <taxon>Stenosarchaea group</taxon>
        <taxon>Methanomicrobia</taxon>
        <taxon>Methanosarcinales</taxon>
        <taxon>Methanosarcinaceae</taxon>
        <taxon>Methanosarcina</taxon>
    </lineage>
</organism>
<dbReference type="NCBIfam" id="TIGR02688">
    <property type="entry name" value="BREX system Lon protease-like protein BrxL"/>
    <property type="match status" value="1"/>
</dbReference>
<keyword evidence="2" id="KW-0378">Hydrolase</keyword>
<keyword evidence="2" id="KW-0645">Protease</keyword>
<dbReference type="GO" id="GO:0006508">
    <property type="term" value="P:proteolysis"/>
    <property type="evidence" value="ECO:0007669"/>
    <property type="project" value="UniProtKB-KW"/>
</dbReference>
<feature type="domain" description="BREX system Lon protease-like BrxL N-terminal" evidence="1">
    <location>
        <begin position="10"/>
        <end position="140"/>
    </location>
</feature>
<name>A0A6C0VMQ1_METMZ</name>
<reference evidence="2 3" key="1">
    <citation type="journal article" date="2020" name="Environ. Microbiol. Rep.">
        <title>Redox cycling of Fe(II) and Fe(III) in magnetite accelerates aceticlastic methanogenesis by Methanosarcina mazei.</title>
        <authorList>
            <person name="Wang H."/>
            <person name="Byrne J.M."/>
            <person name="Liu P."/>
            <person name="Liu J."/>
            <person name="Dong X."/>
            <person name="Lu Y."/>
        </authorList>
    </citation>
    <scope>NUCLEOTIDE SEQUENCE [LARGE SCALE GENOMIC DNA]</scope>
    <source>
        <strain evidence="3">zm-15</strain>
    </source>
</reference>
<protein>
    <submittedName>
        <fullName evidence="2">BREX system Lon protease-like protein BrxL</fullName>
    </submittedName>
</protein>
<dbReference type="Pfam" id="PF13337">
    <property type="entry name" value="BrxL_ATPase"/>
    <property type="match status" value="1"/>
</dbReference>
<dbReference type="EMBL" id="CP042908">
    <property type="protein sequence ID" value="QIB92750.1"/>
    <property type="molecule type" value="Genomic_DNA"/>
</dbReference>
<proteinExistence type="predicted"/>
<evidence type="ECO:0000313" key="3">
    <source>
        <dbReference type="Proteomes" id="UP000467371"/>
    </source>
</evidence>
<dbReference type="Pfam" id="PF20442">
    <property type="entry name" value="BrxL_N"/>
    <property type="match status" value="1"/>
</dbReference>
<sequence length="476" mass="54182">MDILNDKIRELFPGECVNKGLSKSGILSTRALPSFVSDWLISKYAEADELDSVSLQRFLSQYLPDKSKADQIKHQLISERKAIKILAKFSVEPDIKTGEEWLEIPILDIKGKEGCISPTLASESLELLNGGMWGIGELIWKEGPKKGNGKIELISFKPFKPYSADLGYYREARKHFNDVSEWIDFLIKSMEYDPRSFDSVSQKLKMISRLLPFVEPRINLIELAPKGTGKSYVFGRLSKYGWLISGGSVSRAQLFYDIARKRRGIITRFDYIALDEIQTIKFSNPEEVVGALKGYLESGEYKIGAYHGEADASFVLLGNISISGKEPRNAIYTKSLPKFMQESAFLDRFHGFIEGWKLPRIKEGSVVKGYAINSEFFSEILHELRSDMIPNSIVSSIIYVPKDSDKRDATAIKRVATGYFKLIFPDIRSVDEVNIELFRTYCLNPAIEMRRIIRKQLSLIDEEYSDEMPEIRLLIS</sequence>
<dbReference type="Proteomes" id="UP000467371">
    <property type="component" value="Chromosome"/>
</dbReference>
<accession>A0A6C0VMQ1</accession>